<keyword evidence="1" id="KW-0472">Membrane</keyword>
<name>A0A3D9HQJ8_9BACL</name>
<keyword evidence="1" id="KW-1133">Transmembrane helix</keyword>
<dbReference type="OrthoDB" id="2087420at2"/>
<comment type="caution">
    <text evidence="2">The sequence shown here is derived from an EMBL/GenBank/DDBJ whole genome shotgun (WGS) entry which is preliminary data.</text>
</comment>
<protein>
    <submittedName>
        <fullName evidence="2">Uncharacterized protein</fullName>
    </submittedName>
</protein>
<evidence type="ECO:0000313" key="2">
    <source>
        <dbReference type="EMBL" id="RED51804.1"/>
    </source>
</evidence>
<proteinExistence type="predicted"/>
<organism evidence="2 3">
    <name type="scientific">Cohnella lupini</name>
    <dbReference type="NCBI Taxonomy" id="1294267"/>
    <lineage>
        <taxon>Bacteria</taxon>
        <taxon>Bacillati</taxon>
        <taxon>Bacillota</taxon>
        <taxon>Bacilli</taxon>
        <taxon>Bacillales</taxon>
        <taxon>Paenibacillaceae</taxon>
        <taxon>Cohnella</taxon>
    </lineage>
</organism>
<keyword evidence="3" id="KW-1185">Reference proteome</keyword>
<sequence length="183" mass="20925">MSRKLVSALIVLSASVLIVIFILVKEARSPSIPDEEFVTIVHNQMNLDSEVSETMKSLNAELTKLVGDGTDYFTVEPYTEAYWSEFIDNTSFNEDKLIEIISNLTVDSIREDLQTAQTLIDIAKKNRDVQAIKYAYQIISDLDLWLFNMNSENKKYFAATNTFQTFESKKIVNKIKKYIDANS</sequence>
<gene>
    <name evidence="2" type="ORF">DFP95_13827</name>
</gene>
<evidence type="ECO:0000313" key="3">
    <source>
        <dbReference type="Proteomes" id="UP000256869"/>
    </source>
</evidence>
<dbReference type="Proteomes" id="UP000256869">
    <property type="component" value="Unassembled WGS sequence"/>
</dbReference>
<feature type="transmembrane region" description="Helical" evidence="1">
    <location>
        <begin position="6"/>
        <end position="24"/>
    </location>
</feature>
<dbReference type="RefSeq" id="WP_115995866.1">
    <property type="nucleotide sequence ID" value="NZ_QRDY01000038.1"/>
</dbReference>
<evidence type="ECO:0000256" key="1">
    <source>
        <dbReference type="SAM" id="Phobius"/>
    </source>
</evidence>
<keyword evidence="1" id="KW-0812">Transmembrane</keyword>
<dbReference type="AlphaFoldDB" id="A0A3D9HQJ8"/>
<accession>A0A3D9HQJ8</accession>
<reference evidence="2 3" key="1">
    <citation type="submission" date="2018-07" db="EMBL/GenBank/DDBJ databases">
        <title>Genomic Encyclopedia of Type Strains, Phase III (KMG-III): the genomes of soil and plant-associated and newly described type strains.</title>
        <authorList>
            <person name="Whitman W."/>
        </authorList>
    </citation>
    <scope>NUCLEOTIDE SEQUENCE [LARGE SCALE GENOMIC DNA]</scope>
    <source>
        <strain evidence="2 3">CECT 8236</strain>
    </source>
</reference>
<dbReference type="EMBL" id="QRDY01000038">
    <property type="protein sequence ID" value="RED51804.1"/>
    <property type="molecule type" value="Genomic_DNA"/>
</dbReference>